<dbReference type="Proteomes" id="UP001054945">
    <property type="component" value="Unassembled WGS sequence"/>
</dbReference>
<gene>
    <name evidence="1" type="ORF">CEXT_239801</name>
</gene>
<evidence type="ECO:0000313" key="1">
    <source>
        <dbReference type="EMBL" id="GIY28017.1"/>
    </source>
</evidence>
<dbReference type="AlphaFoldDB" id="A0AAV4S6H7"/>
<sequence>MRFAINRKYYVPVNPQPLNLNTFLHTFCTKERKFGSKILIHILDSAYTKKTQTPDTQLLASSAFLPSPYIQHLRRGVECSS</sequence>
<dbReference type="EMBL" id="BPLR01008895">
    <property type="protein sequence ID" value="GIY28017.1"/>
    <property type="molecule type" value="Genomic_DNA"/>
</dbReference>
<comment type="caution">
    <text evidence="1">The sequence shown here is derived from an EMBL/GenBank/DDBJ whole genome shotgun (WGS) entry which is preliminary data.</text>
</comment>
<protein>
    <submittedName>
        <fullName evidence="1">Uncharacterized protein</fullName>
    </submittedName>
</protein>
<evidence type="ECO:0000313" key="2">
    <source>
        <dbReference type="Proteomes" id="UP001054945"/>
    </source>
</evidence>
<proteinExistence type="predicted"/>
<name>A0AAV4S6H7_CAEEX</name>
<keyword evidence="2" id="KW-1185">Reference proteome</keyword>
<organism evidence="1 2">
    <name type="scientific">Caerostris extrusa</name>
    <name type="common">Bark spider</name>
    <name type="synonym">Caerostris bankana</name>
    <dbReference type="NCBI Taxonomy" id="172846"/>
    <lineage>
        <taxon>Eukaryota</taxon>
        <taxon>Metazoa</taxon>
        <taxon>Ecdysozoa</taxon>
        <taxon>Arthropoda</taxon>
        <taxon>Chelicerata</taxon>
        <taxon>Arachnida</taxon>
        <taxon>Araneae</taxon>
        <taxon>Araneomorphae</taxon>
        <taxon>Entelegynae</taxon>
        <taxon>Araneoidea</taxon>
        <taxon>Araneidae</taxon>
        <taxon>Caerostris</taxon>
    </lineage>
</organism>
<accession>A0AAV4S6H7</accession>
<reference evidence="1 2" key="1">
    <citation type="submission" date="2021-06" db="EMBL/GenBank/DDBJ databases">
        <title>Caerostris extrusa draft genome.</title>
        <authorList>
            <person name="Kono N."/>
            <person name="Arakawa K."/>
        </authorList>
    </citation>
    <scope>NUCLEOTIDE SEQUENCE [LARGE SCALE GENOMIC DNA]</scope>
</reference>